<keyword evidence="7" id="KW-1185">Reference proteome</keyword>
<comment type="function">
    <text evidence="4">Inhibits the enzyme activity of ATPase.</text>
</comment>
<name>S8AQ11_DACHA</name>
<accession>S8AQ11</accession>
<evidence type="ECO:0000256" key="3">
    <source>
        <dbReference type="ARBA" id="ARBA00023128"/>
    </source>
</evidence>
<dbReference type="HOGENOM" id="CLU_145563_0_2_1"/>
<protein>
    <recommendedName>
        <fullName evidence="4">ATPase inhibitor, mitochondrial</fullName>
    </recommendedName>
</protein>
<organism evidence="6 7">
    <name type="scientific">Dactylellina haptotyla (strain CBS 200.50)</name>
    <name type="common">Nematode-trapping fungus</name>
    <name type="synonym">Monacrosporium haptotylum</name>
    <dbReference type="NCBI Taxonomy" id="1284197"/>
    <lineage>
        <taxon>Eukaryota</taxon>
        <taxon>Fungi</taxon>
        <taxon>Dikarya</taxon>
        <taxon>Ascomycota</taxon>
        <taxon>Pezizomycotina</taxon>
        <taxon>Orbiliomycetes</taxon>
        <taxon>Orbiliales</taxon>
        <taxon>Orbiliaceae</taxon>
        <taxon>Dactylellina</taxon>
    </lineage>
</organism>
<gene>
    <name evidence="6" type="ORF">H072_2824</name>
</gene>
<comment type="subcellular location">
    <subcellularLocation>
        <location evidence="1">Mitochondrion</location>
    </subcellularLocation>
</comment>
<evidence type="ECO:0000256" key="4">
    <source>
        <dbReference type="RuleBase" id="RU368087"/>
    </source>
</evidence>
<evidence type="ECO:0000256" key="1">
    <source>
        <dbReference type="ARBA" id="ARBA00004173"/>
    </source>
</evidence>
<dbReference type="OrthoDB" id="5532350at2759"/>
<dbReference type="GO" id="GO:0005739">
    <property type="term" value="C:mitochondrion"/>
    <property type="evidence" value="ECO:0007669"/>
    <property type="project" value="UniProtKB-SubCell"/>
</dbReference>
<evidence type="ECO:0000313" key="6">
    <source>
        <dbReference type="EMBL" id="EPS43181.1"/>
    </source>
</evidence>
<comment type="caution">
    <text evidence="6">The sequence shown here is derived from an EMBL/GenBank/DDBJ whole genome shotgun (WGS) entry which is preliminary data.</text>
</comment>
<dbReference type="Gene3D" id="1.20.5.500">
    <property type="entry name" value="Single helix bin"/>
    <property type="match status" value="1"/>
</dbReference>
<evidence type="ECO:0000256" key="2">
    <source>
        <dbReference type="ARBA" id="ARBA00010901"/>
    </source>
</evidence>
<dbReference type="InterPro" id="IPR007648">
    <property type="entry name" value="ATPase_inhibitor_mt"/>
</dbReference>
<dbReference type="Proteomes" id="UP000015100">
    <property type="component" value="Unassembled WGS sequence"/>
</dbReference>
<comment type="similarity">
    <text evidence="2 4">Belongs to the ATPase inhibitor family.</text>
</comment>
<dbReference type="EMBL" id="AQGS01000087">
    <property type="protein sequence ID" value="EPS43181.1"/>
    <property type="molecule type" value="Genomic_DNA"/>
</dbReference>
<reference evidence="7" key="2">
    <citation type="submission" date="2013-04" db="EMBL/GenBank/DDBJ databases">
        <title>Genomic mechanisms accounting for the adaptation to parasitism in nematode-trapping fungi.</title>
        <authorList>
            <person name="Ahren D.G."/>
        </authorList>
    </citation>
    <scope>NUCLEOTIDE SEQUENCE [LARGE SCALE GENOMIC DNA]</scope>
    <source>
        <strain evidence="7">CBS 200.50</strain>
    </source>
</reference>
<proteinExistence type="inferred from homology"/>
<dbReference type="AlphaFoldDB" id="S8AQ11"/>
<feature type="coiled-coil region" evidence="5">
    <location>
        <begin position="64"/>
        <end position="98"/>
    </location>
</feature>
<evidence type="ECO:0000256" key="5">
    <source>
        <dbReference type="SAM" id="Coils"/>
    </source>
</evidence>
<dbReference type="Pfam" id="PF04568">
    <property type="entry name" value="IATP"/>
    <property type="match status" value="1"/>
</dbReference>
<sequence>MTLRIALTRTVARLPRTTAFRPATSLIMNRGYTEGATGGVRSGGVAASDQFSRREKAQEDLYIMQREKERIAKLKEKLQAQRKHLDDLAADIEELEKAAGGEHN</sequence>
<reference evidence="6 7" key="1">
    <citation type="journal article" date="2013" name="PLoS Genet.">
        <title>Genomic mechanisms accounting for the adaptation to parasitism in nematode-trapping fungi.</title>
        <authorList>
            <person name="Meerupati T."/>
            <person name="Andersson K.M."/>
            <person name="Friman E."/>
            <person name="Kumar D."/>
            <person name="Tunlid A."/>
            <person name="Ahren D."/>
        </authorList>
    </citation>
    <scope>NUCLEOTIDE SEQUENCE [LARGE SCALE GENOMIC DNA]</scope>
    <source>
        <strain evidence="6 7">CBS 200.50</strain>
    </source>
</reference>
<dbReference type="GO" id="GO:0042030">
    <property type="term" value="F:ATPase inhibitor activity"/>
    <property type="evidence" value="ECO:0007669"/>
    <property type="project" value="InterPro"/>
</dbReference>
<keyword evidence="3" id="KW-0496">Mitochondrion</keyword>
<dbReference type="OMA" id="NQGGEHN"/>
<dbReference type="eggNOG" id="ENOG502SCJG">
    <property type="taxonomic scope" value="Eukaryota"/>
</dbReference>
<keyword evidence="5" id="KW-0175">Coiled coil</keyword>
<dbReference type="STRING" id="1284197.S8AQ11"/>
<evidence type="ECO:0000313" key="7">
    <source>
        <dbReference type="Proteomes" id="UP000015100"/>
    </source>
</evidence>
<dbReference type="SUPFAM" id="SSF64602">
    <property type="entry name" value="F1 ATPase inhibitor, IF1, C-terminal domain"/>
    <property type="match status" value="1"/>
</dbReference>